<proteinExistence type="predicted"/>
<dbReference type="KEGG" id="cput:CONPUDRAFT_77671"/>
<keyword evidence="2" id="KW-1185">Reference proteome</keyword>
<sequence>MENAFAGANFPAHLKSLVQANLAPWPSSLPAISKLLTEEHARLASLAPQLAAARAKLASLEAEEAQTLELVRMLEAVSAPMRRLPPELLVRIFEQSVAIEAEGNDAFRINAKRANARIRGAKQDIADDEPLDPAPHPSRAPLLLTRVCASWRDLALSSPRLWIHLRLDLAIPSSSSSPSSSPVPPPYNNVGPIHRPPSPVSGLSTIMHLLSMYTMRASPLPMHLTITTPEPSGPCAGPPPSTASLSPAILAHLDGTLASIAPRLVELRMHLPPAVMAALSSWTNCMLGEMRRVEVRDSCVMPTQEVVPPLMLAAPDVFDDEPDSGPLQGFAEMRRRSDMLARAAPKLREVDLTWSELDAAQCSLPWTSLTRLSLGYSASPFWAPAHGELRAVLRLCKNLEELRVGIGSVKGVADERDTFEFSDDDEDGDNATRSMRITLHHLSTLEVRLYAHTPYLAALLGCLRMPALRSFAIQDVSMSPGPYYVTSSATAAQVDDANAEVSSRFTGADAEPAPLILSSHPESRALAYLARNARTLSFITLDRLDVPEADLVVLLAALPEIRELKLLAGVVRGVGAVIRALAGKTEDAESSISSESCDAAALGAKEDAEVKAETGAGRTLVCPKLESLALRCGPVASDDLVDAVLSRLALSGGGFALKQFWLQLSSINHGPDIREEKLAELQSRLDAAKQQGVRICMGM</sequence>
<dbReference type="Proteomes" id="UP000053558">
    <property type="component" value="Unassembled WGS sequence"/>
</dbReference>
<accession>A0A5M3M706</accession>
<dbReference type="RefSeq" id="XP_007774920.1">
    <property type="nucleotide sequence ID" value="XM_007776730.1"/>
</dbReference>
<comment type="caution">
    <text evidence="1">The sequence shown here is derived from an EMBL/GenBank/DDBJ whole genome shotgun (WGS) entry which is preliminary data.</text>
</comment>
<dbReference type="OrthoDB" id="3365698at2759"/>
<dbReference type="Gene3D" id="1.20.1280.50">
    <property type="match status" value="1"/>
</dbReference>
<dbReference type="GeneID" id="19209638"/>
<dbReference type="EMBL" id="JH711590">
    <property type="protein sequence ID" value="EIW74853.1"/>
    <property type="molecule type" value="Genomic_DNA"/>
</dbReference>
<gene>
    <name evidence="1" type="ORF">CONPUDRAFT_77671</name>
</gene>
<dbReference type="InterPro" id="IPR032675">
    <property type="entry name" value="LRR_dom_sf"/>
</dbReference>
<reference evidence="2" key="1">
    <citation type="journal article" date="2012" name="Science">
        <title>The Paleozoic origin of enzymatic lignin decomposition reconstructed from 31 fungal genomes.</title>
        <authorList>
            <person name="Floudas D."/>
            <person name="Binder M."/>
            <person name="Riley R."/>
            <person name="Barry K."/>
            <person name="Blanchette R.A."/>
            <person name="Henrissat B."/>
            <person name="Martinez A.T."/>
            <person name="Otillar R."/>
            <person name="Spatafora J.W."/>
            <person name="Yadav J.S."/>
            <person name="Aerts A."/>
            <person name="Benoit I."/>
            <person name="Boyd A."/>
            <person name="Carlson A."/>
            <person name="Copeland A."/>
            <person name="Coutinho P.M."/>
            <person name="de Vries R.P."/>
            <person name="Ferreira P."/>
            <person name="Findley K."/>
            <person name="Foster B."/>
            <person name="Gaskell J."/>
            <person name="Glotzer D."/>
            <person name="Gorecki P."/>
            <person name="Heitman J."/>
            <person name="Hesse C."/>
            <person name="Hori C."/>
            <person name="Igarashi K."/>
            <person name="Jurgens J.A."/>
            <person name="Kallen N."/>
            <person name="Kersten P."/>
            <person name="Kohler A."/>
            <person name="Kuees U."/>
            <person name="Kumar T.K.A."/>
            <person name="Kuo A."/>
            <person name="LaButti K."/>
            <person name="Larrondo L.F."/>
            <person name="Lindquist E."/>
            <person name="Ling A."/>
            <person name="Lombard V."/>
            <person name="Lucas S."/>
            <person name="Lundell T."/>
            <person name="Martin R."/>
            <person name="McLaughlin D.J."/>
            <person name="Morgenstern I."/>
            <person name="Morin E."/>
            <person name="Murat C."/>
            <person name="Nagy L.G."/>
            <person name="Nolan M."/>
            <person name="Ohm R.A."/>
            <person name="Patyshakuliyeva A."/>
            <person name="Rokas A."/>
            <person name="Ruiz-Duenas F.J."/>
            <person name="Sabat G."/>
            <person name="Salamov A."/>
            <person name="Samejima M."/>
            <person name="Schmutz J."/>
            <person name="Slot J.C."/>
            <person name="St John F."/>
            <person name="Stenlid J."/>
            <person name="Sun H."/>
            <person name="Sun S."/>
            <person name="Syed K."/>
            <person name="Tsang A."/>
            <person name="Wiebenga A."/>
            <person name="Young D."/>
            <person name="Pisabarro A."/>
            <person name="Eastwood D.C."/>
            <person name="Martin F."/>
            <person name="Cullen D."/>
            <person name="Grigoriev I.V."/>
            <person name="Hibbett D.S."/>
        </authorList>
    </citation>
    <scope>NUCLEOTIDE SEQUENCE [LARGE SCALE GENOMIC DNA]</scope>
    <source>
        <strain evidence="2">RWD-64-598 SS2</strain>
    </source>
</reference>
<dbReference type="AlphaFoldDB" id="A0A5M3M706"/>
<evidence type="ECO:0000313" key="1">
    <source>
        <dbReference type="EMBL" id="EIW74853.1"/>
    </source>
</evidence>
<protein>
    <submittedName>
        <fullName evidence="1">Uncharacterized protein</fullName>
    </submittedName>
</protein>
<name>A0A5M3M706_CONPW</name>
<organism evidence="1 2">
    <name type="scientific">Coniophora puteana (strain RWD-64-598)</name>
    <name type="common">Brown rot fungus</name>
    <dbReference type="NCBI Taxonomy" id="741705"/>
    <lineage>
        <taxon>Eukaryota</taxon>
        <taxon>Fungi</taxon>
        <taxon>Dikarya</taxon>
        <taxon>Basidiomycota</taxon>
        <taxon>Agaricomycotina</taxon>
        <taxon>Agaricomycetes</taxon>
        <taxon>Agaricomycetidae</taxon>
        <taxon>Boletales</taxon>
        <taxon>Coniophorineae</taxon>
        <taxon>Coniophoraceae</taxon>
        <taxon>Coniophora</taxon>
    </lineage>
</organism>
<evidence type="ECO:0000313" key="2">
    <source>
        <dbReference type="Proteomes" id="UP000053558"/>
    </source>
</evidence>
<dbReference type="Gene3D" id="3.80.10.10">
    <property type="entry name" value="Ribonuclease Inhibitor"/>
    <property type="match status" value="1"/>
</dbReference>